<dbReference type="GO" id="GO:0032259">
    <property type="term" value="P:methylation"/>
    <property type="evidence" value="ECO:0007669"/>
    <property type="project" value="UniProtKB-KW"/>
</dbReference>
<protein>
    <submittedName>
        <fullName evidence="1">Adenine-specific methyltransferase EcoRI family protein</fullName>
    </submittedName>
</protein>
<accession>A0AAW4N253</accession>
<dbReference type="InterPro" id="IPR002052">
    <property type="entry name" value="DNA_methylase_N6_adenine_CS"/>
</dbReference>
<dbReference type="PROSITE" id="PS00092">
    <property type="entry name" value="N6_MTASE"/>
    <property type="match status" value="1"/>
</dbReference>
<dbReference type="GO" id="GO:0008168">
    <property type="term" value="F:methyltransferase activity"/>
    <property type="evidence" value="ECO:0007669"/>
    <property type="project" value="UniProtKB-KW"/>
</dbReference>
<organism evidence="1 2">
    <name type="scientific">Segatella copri</name>
    <dbReference type="NCBI Taxonomy" id="165179"/>
    <lineage>
        <taxon>Bacteria</taxon>
        <taxon>Pseudomonadati</taxon>
        <taxon>Bacteroidota</taxon>
        <taxon>Bacteroidia</taxon>
        <taxon>Bacteroidales</taxon>
        <taxon>Prevotellaceae</taxon>
        <taxon>Segatella</taxon>
    </lineage>
</organism>
<name>A0AAW4N253_9BACT</name>
<keyword evidence="1" id="KW-0808">Transferase</keyword>
<gene>
    <name evidence="1" type="ORF">KSW82_14140</name>
</gene>
<dbReference type="InterPro" id="IPR025247">
    <property type="entry name" value="EcoRI-like_methylase"/>
</dbReference>
<comment type="caution">
    <text evidence="1">The sequence shown here is derived from an EMBL/GenBank/DDBJ whole genome shotgun (WGS) entry which is preliminary data.</text>
</comment>
<keyword evidence="1" id="KW-0489">Methyltransferase</keyword>
<reference evidence="1" key="1">
    <citation type="submission" date="2021-06" db="EMBL/GenBank/DDBJ databases">
        <title>Collection of gut derived symbiotic bacterial strains cultured from healthy donors.</title>
        <authorList>
            <person name="Lin H."/>
            <person name="Littmann E."/>
            <person name="Pamer E.G."/>
        </authorList>
    </citation>
    <scope>NUCLEOTIDE SEQUENCE</scope>
    <source>
        <strain evidence="1">MSK.21.74</strain>
    </source>
</reference>
<dbReference type="EMBL" id="JAHOEI010000078">
    <property type="protein sequence ID" value="MBV3388866.1"/>
    <property type="molecule type" value="Genomic_DNA"/>
</dbReference>
<sequence length="394" mass="45540">MANSTLSNAKAAKKDEFYTMFYDIETEMEAYLDYNPDVFRGKTVLLPCDDPEWSNFTKYFAQNFEELGLKKLISTSYAINSKVIKAGIQTSFLETTSPKFDKSKTNTHGKIFVLEKKSSGDGKINLEDLEWDYLEGDGDFRSEEVKKLRDEADIIVTNPPFSLFREFLAWIMEADKQFVIIGNINAISYKEVFPSLKDNKMWIGATNFNTGMYFRVPEDFEYASTYKFEREKNGMKVNRVPAICWFTNLEHGRRHTQTPLMSMADNIKYSKHSEIKGKGYQHYDNFDAIEVNYYDAIPSDYDGMMGMSLTYMDKYCPEQFEIVGITKTWFGMANKVYPKQIQVSKTGIKTIVTKLNDGPVIELDGPLDGEVYYIVDGKYYTQAYARILIRKKQC</sequence>
<dbReference type="Pfam" id="PF13651">
    <property type="entry name" value="EcoRI_methylase"/>
    <property type="match status" value="1"/>
</dbReference>
<evidence type="ECO:0000313" key="1">
    <source>
        <dbReference type="EMBL" id="MBV3388866.1"/>
    </source>
</evidence>
<dbReference type="GO" id="GO:0003676">
    <property type="term" value="F:nucleic acid binding"/>
    <property type="evidence" value="ECO:0007669"/>
    <property type="project" value="InterPro"/>
</dbReference>
<dbReference type="Proteomes" id="UP001196765">
    <property type="component" value="Unassembled WGS sequence"/>
</dbReference>
<proteinExistence type="predicted"/>
<evidence type="ECO:0000313" key="2">
    <source>
        <dbReference type="Proteomes" id="UP001196765"/>
    </source>
</evidence>
<dbReference type="RefSeq" id="WP_217745025.1">
    <property type="nucleotide sequence ID" value="NZ_JAHOEI010000078.1"/>
</dbReference>
<dbReference type="AlphaFoldDB" id="A0AAW4N253"/>